<name>A0ABP7VQ36_9BACI</name>
<dbReference type="RefSeq" id="WP_344912210.1">
    <property type="nucleotide sequence ID" value="NZ_BAABDL010000088.1"/>
</dbReference>
<dbReference type="InterPro" id="IPR051532">
    <property type="entry name" value="Ester_Hydrolysis_Enzymes"/>
</dbReference>
<evidence type="ECO:0000313" key="2">
    <source>
        <dbReference type="EMBL" id="GAA4072067.1"/>
    </source>
</evidence>
<evidence type="ECO:0000259" key="1">
    <source>
        <dbReference type="Pfam" id="PF13472"/>
    </source>
</evidence>
<dbReference type="Pfam" id="PF13472">
    <property type="entry name" value="Lipase_GDSL_2"/>
    <property type="match status" value="1"/>
</dbReference>
<feature type="domain" description="SGNH hydrolase-type esterase" evidence="1">
    <location>
        <begin position="8"/>
        <end position="193"/>
    </location>
</feature>
<dbReference type="PANTHER" id="PTHR30383">
    <property type="entry name" value="THIOESTERASE 1/PROTEASE 1/LYSOPHOSPHOLIPASE L1"/>
    <property type="match status" value="1"/>
</dbReference>
<accession>A0ABP7VQ36</accession>
<dbReference type="InterPro" id="IPR036514">
    <property type="entry name" value="SGNH_hydro_sf"/>
</dbReference>
<comment type="caution">
    <text evidence="2">The sequence shown here is derived from an EMBL/GenBank/DDBJ whole genome shotgun (WGS) entry which is preliminary data.</text>
</comment>
<sequence length="204" mass="23342">MDHKRILFIGDSITEWGRFEDEANMGENYVRMIRDYFAVHKPDQFPEVINRGIGGNRMTDLVARWQDDVIAHNPDLVSISIGVNDVWRQVDGSNIEQVYPEQYEKLLRQLIDQTKSELNAEIILMEPTIIAEDVQSEGNQKLVAYVEAVNRVAKDYQLTVVPTHQAFINYLNSKRPLPLTIDGVHMSTTGNALMAKTWLETVVK</sequence>
<keyword evidence="3" id="KW-1185">Reference proteome</keyword>
<dbReference type="Gene3D" id="3.40.50.1110">
    <property type="entry name" value="SGNH hydrolase"/>
    <property type="match status" value="1"/>
</dbReference>
<keyword evidence="2" id="KW-0378">Hydrolase</keyword>
<evidence type="ECO:0000313" key="3">
    <source>
        <dbReference type="Proteomes" id="UP001501734"/>
    </source>
</evidence>
<dbReference type="PANTHER" id="PTHR30383:SF5">
    <property type="entry name" value="SGNH HYDROLASE-TYPE ESTERASE DOMAIN-CONTAINING PROTEIN"/>
    <property type="match status" value="1"/>
</dbReference>
<dbReference type="GO" id="GO:0016787">
    <property type="term" value="F:hydrolase activity"/>
    <property type="evidence" value="ECO:0007669"/>
    <property type="project" value="UniProtKB-KW"/>
</dbReference>
<dbReference type="EMBL" id="BAABDL010000088">
    <property type="protein sequence ID" value="GAA4072067.1"/>
    <property type="molecule type" value="Genomic_DNA"/>
</dbReference>
<dbReference type="CDD" id="cd01834">
    <property type="entry name" value="SGNH_hydrolase_like_2"/>
    <property type="match status" value="1"/>
</dbReference>
<dbReference type="InterPro" id="IPR013830">
    <property type="entry name" value="SGNH_hydro"/>
</dbReference>
<dbReference type="SUPFAM" id="SSF52266">
    <property type="entry name" value="SGNH hydrolase"/>
    <property type="match status" value="1"/>
</dbReference>
<gene>
    <name evidence="2" type="ORF">GCM10022410_17010</name>
</gene>
<reference evidence="3" key="1">
    <citation type="journal article" date="2019" name="Int. J. Syst. Evol. Microbiol.">
        <title>The Global Catalogue of Microorganisms (GCM) 10K type strain sequencing project: providing services to taxonomists for standard genome sequencing and annotation.</title>
        <authorList>
            <consortium name="The Broad Institute Genomics Platform"/>
            <consortium name="The Broad Institute Genome Sequencing Center for Infectious Disease"/>
            <person name="Wu L."/>
            <person name="Ma J."/>
        </authorList>
    </citation>
    <scope>NUCLEOTIDE SEQUENCE [LARGE SCALE GENOMIC DNA]</scope>
    <source>
        <strain evidence="3">JCM 17250</strain>
    </source>
</reference>
<protein>
    <submittedName>
        <fullName evidence="2">SGNH/GDSL hydrolase family protein</fullName>
    </submittedName>
</protein>
<organism evidence="2 3">
    <name type="scientific">Amphibacillus indicireducens</name>
    <dbReference type="NCBI Taxonomy" id="1076330"/>
    <lineage>
        <taxon>Bacteria</taxon>
        <taxon>Bacillati</taxon>
        <taxon>Bacillota</taxon>
        <taxon>Bacilli</taxon>
        <taxon>Bacillales</taxon>
        <taxon>Bacillaceae</taxon>
        <taxon>Amphibacillus</taxon>
    </lineage>
</organism>
<dbReference type="Proteomes" id="UP001501734">
    <property type="component" value="Unassembled WGS sequence"/>
</dbReference>
<proteinExistence type="predicted"/>